<keyword evidence="1" id="KW-0812">Transmembrane</keyword>
<evidence type="ECO:0000313" key="2">
    <source>
        <dbReference type="EMBL" id="EHJ56569.1"/>
    </source>
</evidence>
<evidence type="ECO:0000313" key="3">
    <source>
        <dbReference type="Proteomes" id="UP000005388"/>
    </source>
</evidence>
<dbReference type="STRING" id="764291.STRUR_1652"/>
<keyword evidence="1" id="KW-0472">Membrane</keyword>
<sequence>MLLWLAHGVMIKDVALVGANAISATLAGIILVYKLIYK</sequence>
<dbReference type="Proteomes" id="UP000005388">
    <property type="component" value="Unassembled WGS sequence"/>
</dbReference>
<protein>
    <recommendedName>
        <fullName evidence="4">MtN3/saliva family protein</fullName>
    </recommendedName>
</protein>
<keyword evidence="1" id="KW-1133">Transmembrane helix</keyword>
<comment type="caution">
    <text evidence="2">The sequence shown here is derived from an EMBL/GenBank/DDBJ whole genome shotgun (WGS) entry which is preliminary data.</text>
</comment>
<proteinExistence type="predicted"/>
<gene>
    <name evidence="2" type="ORF">STRUR_1652</name>
</gene>
<reference evidence="2 3" key="1">
    <citation type="journal article" date="2014" name="Int. J. Syst. Evol. Microbiol.">
        <title>Phylogenomics and the dynamic genome evolution of the genus Streptococcus.</title>
        <authorList>
            <consortium name="The Broad Institute Genome Sequencing Platform"/>
            <person name="Richards V.P."/>
            <person name="Palmer S.R."/>
            <person name="Pavinski Bitar P.D."/>
            <person name="Qin X."/>
            <person name="Weinstock G.M."/>
            <person name="Highlander S.K."/>
            <person name="Town C.D."/>
            <person name="Burne R.A."/>
            <person name="Stanhope M.J."/>
        </authorList>
    </citation>
    <scope>NUCLEOTIDE SEQUENCE [LARGE SCALE GENOMIC DNA]</scope>
    <source>
        <strain evidence="2 3">2285-97</strain>
    </source>
</reference>
<dbReference type="AlphaFoldDB" id="G5KIE1"/>
<accession>G5KIE1</accession>
<evidence type="ECO:0000256" key="1">
    <source>
        <dbReference type="SAM" id="Phobius"/>
    </source>
</evidence>
<dbReference type="Gene3D" id="1.20.1280.290">
    <property type="match status" value="1"/>
</dbReference>
<dbReference type="EMBL" id="AEUZ02000001">
    <property type="protein sequence ID" value="EHJ56569.1"/>
    <property type="molecule type" value="Genomic_DNA"/>
</dbReference>
<evidence type="ECO:0008006" key="4">
    <source>
        <dbReference type="Google" id="ProtNLM"/>
    </source>
</evidence>
<name>G5KIE1_9STRE</name>
<organism evidence="2 3">
    <name type="scientific">Streptococcus urinalis 2285-97</name>
    <dbReference type="NCBI Taxonomy" id="764291"/>
    <lineage>
        <taxon>Bacteria</taxon>
        <taxon>Bacillati</taxon>
        <taxon>Bacillota</taxon>
        <taxon>Bacilli</taxon>
        <taxon>Lactobacillales</taxon>
        <taxon>Streptococcaceae</taxon>
        <taxon>Streptococcus</taxon>
    </lineage>
</organism>
<feature type="transmembrane region" description="Helical" evidence="1">
    <location>
        <begin position="14"/>
        <end position="36"/>
    </location>
</feature>
<keyword evidence="3" id="KW-1185">Reference proteome</keyword>